<evidence type="ECO:0000256" key="1">
    <source>
        <dbReference type="SAM" id="MobiDB-lite"/>
    </source>
</evidence>
<dbReference type="OrthoDB" id="2687316at2759"/>
<dbReference type="HOGENOM" id="CLU_960155_0_0_1"/>
<protein>
    <submittedName>
        <fullName evidence="2">Uncharacterized protein</fullName>
    </submittedName>
</protein>
<feature type="region of interest" description="Disordered" evidence="1">
    <location>
        <begin position="100"/>
        <end position="146"/>
    </location>
</feature>
<proteinExistence type="predicted"/>
<feature type="region of interest" description="Disordered" evidence="1">
    <location>
        <begin position="1"/>
        <end position="26"/>
    </location>
</feature>
<keyword evidence="3" id="KW-1185">Reference proteome</keyword>
<accession>A0A0C9YQK3</accession>
<organism evidence="2 3">
    <name type="scientific">Pisolithus microcarpus 441</name>
    <dbReference type="NCBI Taxonomy" id="765257"/>
    <lineage>
        <taxon>Eukaryota</taxon>
        <taxon>Fungi</taxon>
        <taxon>Dikarya</taxon>
        <taxon>Basidiomycota</taxon>
        <taxon>Agaricomycotina</taxon>
        <taxon>Agaricomycetes</taxon>
        <taxon>Agaricomycetidae</taxon>
        <taxon>Boletales</taxon>
        <taxon>Sclerodermatineae</taxon>
        <taxon>Pisolithaceae</taxon>
        <taxon>Pisolithus</taxon>
    </lineage>
</organism>
<sequence>MSATPPPPGFRNAITEPSITPLHPKTSSVPLDGRIFKAATIDVELAAKLEGATIFEVAHWSGIKAELLKTIDGTPLFRNGCWEPSLIPHALHHTSLTEIASFSSSGSGPRTHRPQSNPPHHSMCLSPPKQPTTTSGSKRHSRASLRWEPVTHSIPDTDLQETVEGTLIPITGSEETDIAAWLNQIISSFTPPAAESNSSQSRLEGWTGPRLTRSVSKVADSKVINHSHLWSSQYAATPVENSHVSVKPDIVLCGQLDQHTGFAWHNIISFLELTSSAHSAQLQRNITHKA</sequence>
<evidence type="ECO:0000313" key="2">
    <source>
        <dbReference type="EMBL" id="KIK27345.1"/>
    </source>
</evidence>
<evidence type="ECO:0000313" key="3">
    <source>
        <dbReference type="Proteomes" id="UP000054018"/>
    </source>
</evidence>
<name>A0A0C9YQK3_9AGAM</name>
<dbReference type="EMBL" id="KN833696">
    <property type="protein sequence ID" value="KIK27345.1"/>
    <property type="molecule type" value="Genomic_DNA"/>
</dbReference>
<gene>
    <name evidence="2" type="ORF">PISMIDRAFT_8186</name>
</gene>
<reference evidence="2 3" key="1">
    <citation type="submission" date="2014-04" db="EMBL/GenBank/DDBJ databases">
        <authorList>
            <consortium name="DOE Joint Genome Institute"/>
            <person name="Kuo A."/>
            <person name="Kohler A."/>
            <person name="Costa M.D."/>
            <person name="Nagy L.G."/>
            <person name="Floudas D."/>
            <person name="Copeland A."/>
            <person name="Barry K.W."/>
            <person name="Cichocki N."/>
            <person name="Veneault-Fourrey C."/>
            <person name="LaButti K."/>
            <person name="Lindquist E.A."/>
            <person name="Lipzen A."/>
            <person name="Lundell T."/>
            <person name="Morin E."/>
            <person name="Murat C."/>
            <person name="Sun H."/>
            <person name="Tunlid A."/>
            <person name="Henrissat B."/>
            <person name="Grigoriev I.V."/>
            <person name="Hibbett D.S."/>
            <person name="Martin F."/>
            <person name="Nordberg H.P."/>
            <person name="Cantor M.N."/>
            <person name="Hua S.X."/>
        </authorList>
    </citation>
    <scope>NUCLEOTIDE SEQUENCE [LARGE SCALE GENOMIC DNA]</scope>
    <source>
        <strain evidence="2 3">441</strain>
    </source>
</reference>
<dbReference type="Proteomes" id="UP000054018">
    <property type="component" value="Unassembled WGS sequence"/>
</dbReference>
<feature type="compositionally biased region" description="Polar residues" evidence="1">
    <location>
        <begin position="100"/>
        <end position="119"/>
    </location>
</feature>
<dbReference type="AlphaFoldDB" id="A0A0C9YQK3"/>
<reference evidence="3" key="2">
    <citation type="submission" date="2015-01" db="EMBL/GenBank/DDBJ databases">
        <title>Evolutionary Origins and Diversification of the Mycorrhizal Mutualists.</title>
        <authorList>
            <consortium name="DOE Joint Genome Institute"/>
            <consortium name="Mycorrhizal Genomics Consortium"/>
            <person name="Kohler A."/>
            <person name="Kuo A."/>
            <person name="Nagy L.G."/>
            <person name="Floudas D."/>
            <person name="Copeland A."/>
            <person name="Barry K.W."/>
            <person name="Cichocki N."/>
            <person name="Veneault-Fourrey C."/>
            <person name="LaButti K."/>
            <person name="Lindquist E.A."/>
            <person name="Lipzen A."/>
            <person name="Lundell T."/>
            <person name="Morin E."/>
            <person name="Murat C."/>
            <person name="Riley R."/>
            <person name="Ohm R."/>
            <person name="Sun H."/>
            <person name="Tunlid A."/>
            <person name="Henrissat B."/>
            <person name="Grigoriev I.V."/>
            <person name="Hibbett D.S."/>
            <person name="Martin F."/>
        </authorList>
    </citation>
    <scope>NUCLEOTIDE SEQUENCE [LARGE SCALE GENOMIC DNA]</scope>
    <source>
        <strain evidence="3">441</strain>
    </source>
</reference>